<feature type="region of interest" description="Disordered" evidence="2">
    <location>
        <begin position="444"/>
        <end position="470"/>
    </location>
</feature>
<dbReference type="GeneID" id="116301645"/>
<keyword evidence="1" id="KW-0378">Hydrolase</keyword>
<keyword evidence="4" id="KW-1185">Reference proteome</keyword>
<dbReference type="InParanoid" id="A0A6P8II85"/>
<dbReference type="KEGG" id="aten:116301645"/>
<dbReference type="GO" id="GO:0016787">
    <property type="term" value="F:hydrolase activity"/>
    <property type="evidence" value="ECO:0007669"/>
    <property type="project" value="UniProtKB-KW"/>
</dbReference>
<evidence type="ECO:0000256" key="1">
    <source>
        <dbReference type="ARBA" id="ARBA00022801"/>
    </source>
</evidence>
<name>A0A6P8II85_ACTTE</name>
<dbReference type="FunCoup" id="A0A6P8II85">
    <property type="interactions" value="552"/>
</dbReference>
<dbReference type="Gene3D" id="3.40.50.1820">
    <property type="entry name" value="alpha/beta hydrolase"/>
    <property type="match status" value="1"/>
</dbReference>
<evidence type="ECO:0000313" key="5">
    <source>
        <dbReference type="RefSeq" id="XP_031566591.1"/>
    </source>
</evidence>
<feature type="compositionally biased region" description="Acidic residues" evidence="2">
    <location>
        <begin position="450"/>
        <end position="460"/>
    </location>
</feature>
<evidence type="ECO:0000256" key="2">
    <source>
        <dbReference type="SAM" id="MobiDB-lite"/>
    </source>
</evidence>
<sequence length="470" mass="52888">MRGTLVILAILAVFSAIIIHQLHKRLFGIPVPDGLNPNSTFSFQVVGFLFNFAKDLSRLGTRLGIVNNYHISVRNLFEKFSYLVLNNSFADQLEINDTEIFGSKVRIYKPVNKTKDKKKNDERKDENEKLMPALIYYHGGGWTIGSLAAYDAFCRRVAVTAQVIVVSADYKQAPEYLYPTAFNQCYNVAVGLLNTGAQYGVDVKRVMVGGDSAGGNLAAAVTHTVAYVGEKHCRKQYIAGQILIYPSLQMLNFNLPSYIANEDGVILSRHDVAEFVSVYLTGNTDIVDAMLAGNHSKHLENTTYMSYFKSEESDEGPIREEENEAGIDDEDETSIENQNIGKPLIEMTDLVAEALINIKGSPLVARNFRGVPQTLLLSAECDPLRDEAFLYAKRLKKAGIDVVHKHYPSFHGFVTVTSEPWPYGTVEAREAIQEMVRFIDRMKKMKDKEQEEEEQEEEEQESQKQKSDVW</sequence>
<feature type="domain" description="Alpha/beta hydrolase fold-3" evidence="3">
    <location>
        <begin position="361"/>
        <end position="414"/>
    </location>
</feature>
<reference evidence="5" key="1">
    <citation type="submission" date="2025-08" db="UniProtKB">
        <authorList>
            <consortium name="RefSeq"/>
        </authorList>
    </citation>
    <scope>IDENTIFICATION</scope>
    <source>
        <tissue evidence="5">Tentacle</tissue>
    </source>
</reference>
<dbReference type="InterPro" id="IPR029058">
    <property type="entry name" value="AB_hydrolase_fold"/>
</dbReference>
<protein>
    <submittedName>
        <fullName evidence="5">Neutral cholesterol ester hydrolase 1-like</fullName>
    </submittedName>
</protein>
<feature type="region of interest" description="Disordered" evidence="2">
    <location>
        <begin position="310"/>
        <end position="333"/>
    </location>
</feature>
<feature type="compositionally biased region" description="Acidic residues" evidence="2">
    <location>
        <begin position="321"/>
        <end position="333"/>
    </location>
</feature>
<accession>A0A6P8II85</accession>
<dbReference type="OrthoDB" id="408631at2759"/>
<dbReference type="AlphaFoldDB" id="A0A6P8II85"/>
<dbReference type="InterPro" id="IPR050300">
    <property type="entry name" value="GDXG_lipolytic_enzyme"/>
</dbReference>
<gene>
    <name evidence="5" type="primary">LOC116301645</name>
</gene>
<dbReference type="RefSeq" id="XP_031566591.1">
    <property type="nucleotide sequence ID" value="XM_031710731.1"/>
</dbReference>
<dbReference type="Pfam" id="PF07859">
    <property type="entry name" value="Abhydrolase_3"/>
    <property type="match status" value="2"/>
</dbReference>
<dbReference type="SUPFAM" id="SSF53474">
    <property type="entry name" value="alpha/beta-Hydrolases"/>
    <property type="match status" value="1"/>
</dbReference>
<organism evidence="4 5">
    <name type="scientific">Actinia tenebrosa</name>
    <name type="common">Australian red waratah sea anemone</name>
    <dbReference type="NCBI Taxonomy" id="6105"/>
    <lineage>
        <taxon>Eukaryota</taxon>
        <taxon>Metazoa</taxon>
        <taxon>Cnidaria</taxon>
        <taxon>Anthozoa</taxon>
        <taxon>Hexacorallia</taxon>
        <taxon>Actiniaria</taxon>
        <taxon>Actiniidae</taxon>
        <taxon>Actinia</taxon>
    </lineage>
</organism>
<dbReference type="PANTHER" id="PTHR48081:SF8">
    <property type="entry name" value="ALPHA_BETA HYDROLASE FOLD-3 DOMAIN-CONTAINING PROTEIN-RELATED"/>
    <property type="match status" value="1"/>
</dbReference>
<dbReference type="InterPro" id="IPR013094">
    <property type="entry name" value="AB_hydrolase_3"/>
</dbReference>
<dbReference type="Proteomes" id="UP000515163">
    <property type="component" value="Unplaced"/>
</dbReference>
<proteinExistence type="predicted"/>
<feature type="compositionally biased region" description="Basic and acidic residues" evidence="2">
    <location>
        <begin position="461"/>
        <end position="470"/>
    </location>
</feature>
<evidence type="ECO:0000313" key="4">
    <source>
        <dbReference type="Proteomes" id="UP000515163"/>
    </source>
</evidence>
<evidence type="ECO:0000259" key="3">
    <source>
        <dbReference type="Pfam" id="PF07859"/>
    </source>
</evidence>
<dbReference type="PANTHER" id="PTHR48081">
    <property type="entry name" value="AB HYDROLASE SUPERFAMILY PROTEIN C4A8.06C"/>
    <property type="match status" value="1"/>
</dbReference>
<feature type="domain" description="Alpha/beta hydrolase fold-3" evidence="3">
    <location>
        <begin position="134"/>
        <end position="291"/>
    </location>
</feature>